<reference evidence="1 2" key="1">
    <citation type="submission" date="2018-04" db="EMBL/GenBank/DDBJ databases">
        <authorList>
            <person name="Zhang X."/>
            <person name="Yuan J."/>
            <person name="Li F."/>
            <person name="Xiang J."/>
        </authorList>
    </citation>
    <scope>NUCLEOTIDE SEQUENCE [LARGE SCALE GENOMIC DNA]</scope>
    <source>
        <tissue evidence="1">Muscle</tissue>
    </source>
</reference>
<protein>
    <submittedName>
        <fullName evidence="1">Uncharacterized protein</fullName>
    </submittedName>
</protein>
<keyword evidence="2" id="KW-1185">Reference proteome</keyword>
<dbReference type="EMBL" id="QCYY01000781">
    <property type="protein sequence ID" value="ROT82728.1"/>
    <property type="molecule type" value="Genomic_DNA"/>
</dbReference>
<dbReference type="AlphaFoldDB" id="A0A423U204"/>
<accession>A0A423U204</accession>
<evidence type="ECO:0000313" key="2">
    <source>
        <dbReference type="Proteomes" id="UP000283509"/>
    </source>
</evidence>
<sequence>MAELEGAGGAPFQLEHEIKSVHIIDFGFACHVGHRFHNMEMDKESTWYCSCLSTGEPISAECDLPGLGMSSRRVAGVTTTKLVLTWMMSGSGWRRSAVIMGLRCREGTEASLASVHACGQTERVSGTIARLAEDAPSRVTLQMPIIAGVRRDEGRRRWRCDLTVSRGRPVSVTLQMPIIAVSRDEGRRRWRCDLTVSRGRPVSGHAADANHCWPEDAPVSGHAADAIIGRERDEGRRRWRCDLTVSRGRPRLGSRCRCNHWSREPREGRRRWRCDLTMAIIGRVSRDEGRRRWRCDLTVSRGRPRLGSRCRCQSLLAEDAPVSGHAADAIIGRVSRDEGRRRWRCDLTVSRGRRCNPRLTSFSGHAADGAEGLSFPGGSLAPSHCGTVSIQ</sequence>
<name>A0A423U204_PENVA</name>
<proteinExistence type="predicted"/>
<dbReference type="Proteomes" id="UP000283509">
    <property type="component" value="Unassembled WGS sequence"/>
</dbReference>
<comment type="caution">
    <text evidence="1">The sequence shown here is derived from an EMBL/GenBank/DDBJ whole genome shotgun (WGS) entry which is preliminary data.</text>
</comment>
<evidence type="ECO:0000313" key="1">
    <source>
        <dbReference type="EMBL" id="ROT82728.1"/>
    </source>
</evidence>
<reference evidence="1 2" key="2">
    <citation type="submission" date="2019-01" db="EMBL/GenBank/DDBJ databases">
        <title>The decoding of complex shrimp genome reveals the adaptation for benthos swimmer, frequently molting mechanism and breeding impact on genome.</title>
        <authorList>
            <person name="Sun Y."/>
            <person name="Gao Y."/>
            <person name="Yu Y."/>
        </authorList>
    </citation>
    <scope>NUCLEOTIDE SEQUENCE [LARGE SCALE GENOMIC DNA]</scope>
    <source>
        <tissue evidence="1">Muscle</tissue>
    </source>
</reference>
<gene>
    <name evidence="1" type="ORF">C7M84_024099</name>
</gene>
<organism evidence="1 2">
    <name type="scientific">Penaeus vannamei</name>
    <name type="common">Whiteleg shrimp</name>
    <name type="synonym">Litopenaeus vannamei</name>
    <dbReference type="NCBI Taxonomy" id="6689"/>
    <lineage>
        <taxon>Eukaryota</taxon>
        <taxon>Metazoa</taxon>
        <taxon>Ecdysozoa</taxon>
        <taxon>Arthropoda</taxon>
        <taxon>Crustacea</taxon>
        <taxon>Multicrustacea</taxon>
        <taxon>Malacostraca</taxon>
        <taxon>Eumalacostraca</taxon>
        <taxon>Eucarida</taxon>
        <taxon>Decapoda</taxon>
        <taxon>Dendrobranchiata</taxon>
        <taxon>Penaeoidea</taxon>
        <taxon>Penaeidae</taxon>
        <taxon>Penaeus</taxon>
    </lineage>
</organism>